<dbReference type="EMBL" id="CP061038">
    <property type="protein sequence ID" value="QNQ10600.1"/>
    <property type="molecule type" value="Genomic_DNA"/>
</dbReference>
<proteinExistence type="predicted"/>
<organism evidence="1 2">
    <name type="scientific">Sphingomonas alpina</name>
    <dbReference type="NCBI Taxonomy" id="653931"/>
    <lineage>
        <taxon>Bacteria</taxon>
        <taxon>Pseudomonadati</taxon>
        <taxon>Pseudomonadota</taxon>
        <taxon>Alphaproteobacteria</taxon>
        <taxon>Sphingomonadales</taxon>
        <taxon>Sphingomonadaceae</taxon>
        <taxon>Sphingomonas</taxon>
    </lineage>
</organism>
<keyword evidence="2" id="KW-1185">Reference proteome</keyword>
<name>A0A7H0LLP7_9SPHN</name>
<dbReference type="AlphaFoldDB" id="A0A7H0LLP7"/>
<evidence type="ECO:0000313" key="2">
    <source>
        <dbReference type="Proteomes" id="UP000516148"/>
    </source>
</evidence>
<accession>A0A7H0LLP7</accession>
<dbReference type="KEGG" id="spap:H3Z74_05190"/>
<dbReference type="Proteomes" id="UP000516148">
    <property type="component" value="Chromosome"/>
</dbReference>
<protein>
    <submittedName>
        <fullName evidence="1">Uncharacterized protein</fullName>
    </submittedName>
</protein>
<gene>
    <name evidence="1" type="ORF">H3Z74_05190</name>
</gene>
<sequence length="60" mass="6490">MIELERLRIPSGAALFVSSAATAADKALGSPRFGHAVSDTKKERADIHPEKAICPIAWMR</sequence>
<dbReference type="RefSeq" id="WP_187762891.1">
    <property type="nucleotide sequence ID" value="NZ_CP061038.1"/>
</dbReference>
<evidence type="ECO:0000313" key="1">
    <source>
        <dbReference type="EMBL" id="QNQ10600.1"/>
    </source>
</evidence>
<reference evidence="1 2" key="1">
    <citation type="submission" date="2020-09" db="EMBL/GenBank/DDBJ databases">
        <title>Sphingomonas sp., a new species isolated from pork steak.</title>
        <authorList>
            <person name="Heidler von Heilborn D."/>
        </authorList>
    </citation>
    <scope>NUCLEOTIDE SEQUENCE [LARGE SCALE GENOMIC DNA]</scope>
    <source>
        <strain evidence="2">S8-3T</strain>
    </source>
</reference>